<dbReference type="InterPro" id="IPR045304">
    <property type="entry name" value="LbH_SAT"/>
</dbReference>
<proteinExistence type="inferred from homology"/>
<comment type="caution">
    <text evidence="5">The sequence shown here is derived from an EMBL/GenBank/DDBJ whole genome shotgun (WGS) entry which is preliminary data.</text>
</comment>
<dbReference type="InterPro" id="IPR018357">
    <property type="entry name" value="Hexapep_transf_CS"/>
</dbReference>
<organism evidence="5 6">
    <name type="scientific">Agarivorans gilvus</name>
    <dbReference type="NCBI Taxonomy" id="680279"/>
    <lineage>
        <taxon>Bacteria</taxon>
        <taxon>Pseudomonadati</taxon>
        <taxon>Pseudomonadota</taxon>
        <taxon>Gammaproteobacteria</taxon>
        <taxon>Alteromonadales</taxon>
        <taxon>Alteromonadaceae</taxon>
        <taxon>Agarivorans</taxon>
    </lineage>
</organism>
<dbReference type="InterPro" id="IPR001451">
    <property type="entry name" value="Hexapep"/>
</dbReference>
<protein>
    <submittedName>
        <fullName evidence="5">Serine acetyltransferase</fullName>
    </submittedName>
</protein>
<keyword evidence="4" id="KW-0012">Acyltransferase</keyword>
<dbReference type="PANTHER" id="PTHR42811">
    <property type="entry name" value="SERINE ACETYLTRANSFERASE"/>
    <property type="match status" value="1"/>
</dbReference>
<evidence type="ECO:0000256" key="3">
    <source>
        <dbReference type="ARBA" id="ARBA00022737"/>
    </source>
</evidence>
<evidence type="ECO:0000256" key="1">
    <source>
        <dbReference type="ARBA" id="ARBA00007274"/>
    </source>
</evidence>
<comment type="similarity">
    <text evidence="1">Belongs to the transferase hexapeptide repeat family.</text>
</comment>
<sequence length="185" mass="20492">MGRLSVKQIIYSDLYRYYGEANLKLAVMAYFKEKGFRFTFWLRLAAHWDKKPIIRWLPKLMFMYQKRSLVSDINYRATIGPGFCIRHVFGTTFGAKAIIGKNVTITHNVTIGGRLGAYPIIGDNVYIGPGASVLGAITIANNAIIGSNAVVTKDVPESGVVVGNPGKLVSTKGSRDYIEHPYSEE</sequence>
<dbReference type="RefSeq" id="WP_055733793.1">
    <property type="nucleotide sequence ID" value="NZ_BMDY01000016.1"/>
</dbReference>
<reference evidence="6" key="1">
    <citation type="journal article" date="2019" name="Int. J. Syst. Evol. Microbiol.">
        <title>The Global Catalogue of Microorganisms (GCM) 10K type strain sequencing project: providing services to taxonomists for standard genome sequencing and annotation.</title>
        <authorList>
            <consortium name="The Broad Institute Genomics Platform"/>
            <consortium name="The Broad Institute Genome Sequencing Center for Infectious Disease"/>
            <person name="Wu L."/>
            <person name="Ma J."/>
        </authorList>
    </citation>
    <scope>NUCLEOTIDE SEQUENCE [LARGE SCALE GENOMIC DNA]</scope>
    <source>
        <strain evidence="6">CGMCC 1.10131</strain>
    </source>
</reference>
<evidence type="ECO:0000313" key="6">
    <source>
        <dbReference type="Proteomes" id="UP000651977"/>
    </source>
</evidence>
<dbReference type="EMBL" id="BMDY01000016">
    <property type="protein sequence ID" value="GGB12378.1"/>
    <property type="molecule type" value="Genomic_DNA"/>
</dbReference>
<dbReference type="CDD" id="cd03354">
    <property type="entry name" value="LbH_SAT"/>
    <property type="match status" value="1"/>
</dbReference>
<dbReference type="PROSITE" id="PS00101">
    <property type="entry name" value="HEXAPEP_TRANSFERASES"/>
    <property type="match status" value="1"/>
</dbReference>
<dbReference type="Gene3D" id="2.160.10.10">
    <property type="entry name" value="Hexapeptide repeat proteins"/>
    <property type="match status" value="1"/>
</dbReference>
<dbReference type="Pfam" id="PF00132">
    <property type="entry name" value="Hexapep"/>
    <property type="match status" value="1"/>
</dbReference>
<keyword evidence="6" id="KW-1185">Reference proteome</keyword>
<name>A0ABQ1I546_9ALTE</name>
<gene>
    <name evidence="5" type="primary">cysE-2</name>
    <name evidence="5" type="ORF">GCM10007414_27200</name>
</gene>
<dbReference type="SUPFAM" id="SSF51161">
    <property type="entry name" value="Trimeric LpxA-like enzymes"/>
    <property type="match status" value="1"/>
</dbReference>
<dbReference type="Proteomes" id="UP000651977">
    <property type="component" value="Unassembled WGS sequence"/>
</dbReference>
<evidence type="ECO:0000256" key="2">
    <source>
        <dbReference type="ARBA" id="ARBA00022679"/>
    </source>
</evidence>
<keyword evidence="2" id="KW-0808">Transferase</keyword>
<evidence type="ECO:0000313" key="5">
    <source>
        <dbReference type="EMBL" id="GGB12378.1"/>
    </source>
</evidence>
<keyword evidence="3" id="KW-0677">Repeat</keyword>
<accession>A0ABQ1I546</accession>
<dbReference type="InterPro" id="IPR011004">
    <property type="entry name" value="Trimer_LpxA-like_sf"/>
</dbReference>
<evidence type="ECO:0000256" key="4">
    <source>
        <dbReference type="ARBA" id="ARBA00023315"/>
    </source>
</evidence>